<dbReference type="Proteomes" id="UP000281112">
    <property type="component" value="Unassembled WGS sequence"/>
</dbReference>
<evidence type="ECO:0000256" key="2">
    <source>
        <dbReference type="ARBA" id="ARBA00023125"/>
    </source>
</evidence>
<dbReference type="PANTHER" id="PTHR46796">
    <property type="entry name" value="HTH-TYPE TRANSCRIPTIONAL ACTIVATOR RHAS-RELATED"/>
    <property type="match status" value="1"/>
</dbReference>
<dbReference type="PROSITE" id="PS01124">
    <property type="entry name" value="HTH_ARAC_FAMILY_2"/>
    <property type="match status" value="1"/>
</dbReference>
<reference evidence="5 6" key="1">
    <citation type="submission" date="2018-11" db="EMBL/GenBank/DDBJ databases">
        <title>Vibrio LJC006 sp. nov., isolated from seawater during the bloom of the enteromorpha.</title>
        <authorList>
            <person name="Liang J."/>
        </authorList>
    </citation>
    <scope>NUCLEOTIDE SEQUENCE [LARGE SCALE GENOMIC DNA]</scope>
    <source>
        <strain evidence="5 6">LJC006</strain>
    </source>
</reference>
<dbReference type="InterPro" id="IPR020449">
    <property type="entry name" value="Tscrpt_reg_AraC-type_HTH"/>
</dbReference>
<sequence length="316" mass="35827">MNLLHSTSAVNSSERFDYWESIISDNYVKVHCELGAHKSNGVDATLSGHNFGGFVLNDHSINVPMKYSRSEKDVYHDQSEDLQFILLLNGYGEILQDGRKADISSGDMVLYDSSKPFELSYSENHRALNIKFSKSLMRTNLNDVSPYIARTLKSNTAMGRLTASTMREYATLPNLANVTAELTLSSALMDIISTALRVELYSDSYTVDIKKRQKLDRIKQALLLKLPDPELNASSIAEMHYMTTRTLNRLFAIEGTTAIKWLWEQRLELAYKMLLSNTSKRISDVAIQCGFNDFSHFSRAFKKAYGMSPKELLEMK</sequence>
<dbReference type="RefSeq" id="WP_124935334.1">
    <property type="nucleotide sequence ID" value="NZ_RJVQ01000001.1"/>
</dbReference>
<name>A0A3N9TM27_9VIBR</name>
<dbReference type="SMART" id="SM00342">
    <property type="entry name" value="HTH_ARAC"/>
    <property type="match status" value="1"/>
</dbReference>
<dbReference type="InterPro" id="IPR009057">
    <property type="entry name" value="Homeodomain-like_sf"/>
</dbReference>
<dbReference type="GO" id="GO:0043565">
    <property type="term" value="F:sequence-specific DNA binding"/>
    <property type="evidence" value="ECO:0007669"/>
    <property type="project" value="InterPro"/>
</dbReference>
<dbReference type="EMBL" id="RJVQ01000001">
    <property type="protein sequence ID" value="RQW64685.1"/>
    <property type="molecule type" value="Genomic_DNA"/>
</dbReference>
<dbReference type="InterPro" id="IPR035418">
    <property type="entry name" value="AraC-bd_2"/>
</dbReference>
<gene>
    <name evidence="5" type="ORF">EES38_01145</name>
</gene>
<dbReference type="PRINTS" id="PR00032">
    <property type="entry name" value="HTHARAC"/>
</dbReference>
<keyword evidence="6" id="KW-1185">Reference proteome</keyword>
<organism evidence="5 6">
    <name type="scientific">Vibrio viridaestus</name>
    <dbReference type="NCBI Taxonomy" id="2487322"/>
    <lineage>
        <taxon>Bacteria</taxon>
        <taxon>Pseudomonadati</taxon>
        <taxon>Pseudomonadota</taxon>
        <taxon>Gammaproteobacteria</taxon>
        <taxon>Vibrionales</taxon>
        <taxon>Vibrionaceae</taxon>
        <taxon>Vibrio</taxon>
    </lineage>
</organism>
<proteinExistence type="predicted"/>
<dbReference type="Pfam" id="PF14525">
    <property type="entry name" value="AraC_binding_2"/>
    <property type="match status" value="1"/>
</dbReference>
<dbReference type="AlphaFoldDB" id="A0A3N9TM27"/>
<dbReference type="Gene3D" id="1.10.10.60">
    <property type="entry name" value="Homeodomain-like"/>
    <property type="match status" value="1"/>
</dbReference>
<dbReference type="OrthoDB" id="5582699at2"/>
<evidence type="ECO:0000313" key="5">
    <source>
        <dbReference type="EMBL" id="RQW64685.1"/>
    </source>
</evidence>
<keyword evidence="3" id="KW-0804">Transcription</keyword>
<evidence type="ECO:0000256" key="3">
    <source>
        <dbReference type="ARBA" id="ARBA00023163"/>
    </source>
</evidence>
<keyword evidence="1" id="KW-0805">Transcription regulation</keyword>
<evidence type="ECO:0000256" key="1">
    <source>
        <dbReference type="ARBA" id="ARBA00023015"/>
    </source>
</evidence>
<keyword evidence="2" id="KW-0238">DNA-binding</keyword>
<accession>A0A3N9TM27</accession>
<dbReference type="InterPro" id="IPR018060">
    <property type="entry name" value="HTH_AraC"/>
</dbReference>
<comment type="caution">
    <text evidence="5">The sequence shown here is derived from an EMBL/GenBank/DDBJ whole genome shotgun (WGS) entry which is preliminary data.</text>
</comment>
<evidence type="ECO:0000313" key="6">
    <source>
        <dbReference type="Proteomes" id="UP000281112"/>
    </source>
</evidence>
<dbReference type="Pfam" id="PF12833">
    <property type="entry name" value="HTH_18"/>
    <property type="match status" value="1"/>
</dbReference>
<dbReference type="InterPro" id="IPR050204">
    <property type="entry name" value="AraC_XylS_family_regulators"/>
</dbReference>
<evidence type="ECO:0000259" key="4">
    <source>
        <dbReference type="PROSITE" id="PS01124"/>
    </source>
</evidence>
<dbReference type="SUPFAM" id="SSF46689">
    <property type="entry name" value="Homeodomain-like"/>
    <property type="match status" value="1"/>
</dbReference>
<protein>
    <submittedName>
        <fullName evidence="5">Helix-turn-helix domain-containing protein</fullName>
    </submittedName>
</protein>
<dbReference type="PANTHER" id="PTHR46796:SF6">
    <property type="entry name" value="ARAC SUBFAMILY"/>
    <property type="match status" value="1"/>
</dbReference>
<dbReference type="GO" id="GO:0003700">
    <property type="term" value="F:DNA-binding transcription factor activity"/>
    <property type="evidence" value="ECO:0007669"/>
    <property type="project" value="InterPro"/>
</dbReference>
<feature type="domain" description="HTH araC/xylS-type" evidence="4">
    <location>
        <begin position="216"/>
        <end position="315"/>
    </location>
</feature>